<sequence length="481" mass="54735">MTKLRIIVEQAADWKAYYPTEDLRSAQDYLDVADLEPQRVINLCRNYKYMSRGYYVSLLAEARGHKVIPSVKTLTDLSQPAVYGVLPPGLHKTLDALSGGAKSYRWRIYFGDAEQPALNEVSRQLFERFPVPILDVTFQHKTDWQLTHIKAVGLTKLSDAEETRFANSLEHFSRKVWRAPRAKRSYRYDLAILVNPEEELPPSDKAALRKFEKAAKRQGMDVDFIHPSDYFRLAEYDALFIRETTNVNHHTYRFARKAAHEGMVVMDDPDSILRCTNKIYLSDLITHRKLPAPKSRVVSQTNARVMADLEADLGYPMVLKIPDGAFSRGVVKVRDADELKRTATELLKQSAIILAQAFVPTDYDWRIGVLAGRAIYACRYFMAKGHWQIYNHSAKPKDQSGGFETLPTHEVPRKVLKAALDVASAFGDGLYGVDLKQRGDEVYIIEVNDNPSIDSGVEDAWAGDGLYDTIMGEFRLRLDRR</sequence>
<keyword evidence="2" id="KW-0464">Manganese</keyword>
<dbReference type="AlphaFoldDB" id="A0A918NC12"/>
<dbReference type="Gene3D" id="3.30.1490.20">
    <property type="entry name" value="ATP-grasp fold, A domain"/>
    <property type="match status" value="1"/>
</dbReference>
<dbReference type="Proteomes" id="UP000626148">
    <property type="component" value="Unassembled WGS sequence"/>
</dbReference>
<dbReference type="Gene3D" id="3.30.470.20">
    <property type="entry name" value="ATP-grasp fold, B domain"/>
    <property type="match status" value="1"/>
</dbReference>
<evidence type="ECO:0000313" key="5">
    <source>
        <dbReference type="EMBL" id="GGX56719.1"/>
    </source>
</evidence>
<dbReference type="SUPFAM" id="SSF56059">
    <property type="entry name" value="Glutathione synthetase ATP-binding domain-like"/>
    <property type="match status" value="1"/>
</dbReference>
<dbReference type="Pfam" id="PF14401">
    <property type="entry name" value="RLAN"/>
    <property type="match status" value="1"/>
</dbReference>
<gene>
    <name evidence="5" type="ORF">GCM10007392_25220</name>
</gene>
<keyword evidence="3" id="KW-0547">Nucleotide-binding</keyword>
<evidence type="ECO:0000313" key="6">
    <source>
        <dbReference type="Proteomes" id="UP000626148"/>
    </source>
</evidence>
<dbReference type="GO" id="GO:0018169">
    <property type="term" value="F:ribosomal S6-glutamic acid ligase activity"/>
    <property type="evidence" value="ECO:0007669"/>
    <property type="project" value="TreeGrafter"/>
</dbReference>
<dbReference type="PANTHER" id="PTHR21621">
    <property type="entry name" value="RIBOSOMAL PROTEIN S6 MODIFICATION PROTEIN"/>
    <property type="match status" value="1"/>
</dbReference>
<keyword evidence="6" id="KW-1185">Reference proteome</keyword>
<protein>
    <recommendedName>
        <fullName evidence="4">ATP-grasp domain-containing protein</fullName>
    </recommendedName>
</protein>
<keyword evidence="3" id="KW-0067">ATP-binding</keyword>
<dbReference type="GO" id="GO:0046872">
    <property type="term" value="F:metal ion binding"/>
    <property type="evidence" value="ECO:0007669"/>
    <property type="project" value="InterPro"/>
</dbReference>
<dbReference type="InterPro" id="IPR013815">
    <property type="entry name" value="ATP_grasp_subdomain_1"/>
</dbReference>
<proteinExistence type="predicted"/>
<accession>A0A918NC12</accession>
<dbReference type="PROSITE" id="PS50975">
    <property type="entry name" value="ATP_GRASP"/>
    <property type="match status" value="1"/>
</dbReference>
<dbReference type="InterPro" id="IPR011095">
    <property type="entry name" value="Dala_Dala_lig_C"/>
</dbReference>
<dbReference type="Pfam" id="PF07478">
    <property type="entry name" value="Dala_Dala_lig_C"/>
    <property type="match status" value="1"/>
</dbReference>
<evidence type="ECO:0000256" key="1">
    <source>
        <dbReference type="ARBA" id="ARBA00022598"/>
    </source>
</evidence>
<name>A0A918NC12_9GAMM</name>
<keyword evidence="1" id="KW-0436">Ligase</keyword>
<organism evidence="5 6">
    <name type="scientific">Saccharospirillum salsuginis</name>
    <dbReference type="NCBI Taxonomy" id="418750"/>
    <lineage>
        <taxon>Bacteria</taxon>
        <taxon>Pseudomonadati</taxon>
        <taxon>Pseudomonadota</taxon>
        <taxon>Gammaproteobacteria</taxon>
        <taxon>Oceanospirillales</taxon>
        <taxon>Saccharospirillaceae</taxon>
        <taxon>Saccharospirillum</taxon>
    </lineage>
</organism>
<evidence type="ECO:0000256" key="2">
    <source>
        <dbReference type="ARBA" id="ARBA00023211"/>
    </source>
</evidence>
<feature type="domain" description="ATP-grasp" evidence="4">
    <location>
        <begin position="282"/>
        <end position="475"/>
    </location>
</feature>
<dbReference type="InterPro" id="IPR025839">
    <property type="entry name" value="RLAN_dom"/>
</dbReference>
<dbReference type="PANTHER" id="PTHR21621:SF0">
    <property type="entry name" value="BETA-CITRYLGLUTAMATE SYNTHASE B-RELATED"/>
    <property type="match status" value="1"/>
</dbReference>
<dbReference type="EMBL" id="BMXR01000006">
    <property type="protein sequence ID" value="GGX56719.1"/>
    <property type="molecule type" value="Genomic_DNA"/>
</dbReference>
<dbReference type="InterPro" id="IPR011761">
    <property type="entry name" value="ATP-grasp"/>
</dbReference>
<dbReference type="GO" id="GO:0008716">
    <property type="term" value="F:D-alanine-D-alanine ligase activity"/>
    <property type="evidence" value="ECO:0007669"/>
    <property type="project" value="InterPro"/>
</dbReference>
<reference evidence="5" key="1">
    <citation type="journal article" date="2014" name="Int. J. Syst. Evol. Microbiol.">
        <title>Complete genome sequence of Corynebacterium casei LMG S-19264T (=DSM 44701T), isolated from a smear-ripened cheese.</title>
        <authorList>
            <consortium name="US DOE Joint Genome Institute (JGI-PGF)"/>
            <person name="Walter F."/>
            <person name="Albersmeier A."/>
            <person name="Kalinowski J."/>
            <person name="Ruckert C."/>
        </authorList>
    </citation>
    <scope>NUCLEOTIDE SEQUENCE</scope>
    <source>
        <strain evidence="5">KCTC 22169</strain>
    </source>
</reference>
<evidence type="ECO:0000259" key="4">
    <source>
        <dbReference type="PROSITE" id="PS50975"/>
    </source>
</evidence>
<evidence type="ECO:0000256" key="3">
    <source>
        <dbReference type="PROSITE-ProRule" id="PRU00409"/>
    </source>
</evidence>
<comment type="caution">
    <text evidence="5">The sequence shown here is derived from an EMBL/GenBank/DDBJ whole genome shotgun (WGS) entry which is preliminary data.</text>
</comment>
<dbReference type="GO" id="GO:0009432">
    <property type="term" value="P:SOS response"/>
    <property type="evidence" value="ECO:0007669"/>
    <property type="project" value="TreeGrafter"/>
</dbReference>
<reference evidence="5" key="2">
    <citation type="submission" date="2020-09" db="EMBL/GenBank/DDBJ databases">
        <authorList>
            <person name="Sun Q."/>
            <person name="Kim S."/>
        </authorList>
    </citation>
    <scope>NUCLEOTIDE SEQUENCE</scope>
    <source>
        <strain evidence="5">KCTC 22169</strain>
    </source>
</reference>
<dbReference type="GO" id="GO:0005737">
    <property type="term" value="C:cytoplasm"/>
    <property type="evidence" value="ECO:0007669"/>
    <property type="project" value="TreeGrafter"/>
</dbReference>
<dbReference type="RefSeq" id="WP_189609141.1">
    <property type="nucleotide sequence ID" value="NZ_BMXR01000006.1"/>
</dbReference>
<dbReference type="GO" id="GO:0005524">
    <property type="term" value="F:ATP binding"/>
    <property type="evidence" value="ECO:0007669"/>
    <property type="project" value="UniProtKB-UniRule"/>
</dbReference>